<reference evidence="2" key="2">
    <citation type="submission" date="2020-08" db="EMBL/GenBank/DDBJ databases">
        <title>The Agave Microbiome: Exploring the role of microbial communities in plant adaptations to desert environments.</title>
        <authorList>
            <person name="Partida-Martinez L.P."/>
        </authorList>
    </citation>
    <scope>NUCLEOTIDE SEQUENCE [LARGE SCALE GENOMIC DNA]</scope>
    <source>
        <strain evidence="2">AT2.8</strain>
    </source>
</reference>
<sequence length="58" mass="6767">MSKVKKPFYRGEIYKSLNEVGRTLSFVVNIYQNKKDKEKIWIVSNDILAPTEANNHPN</sequence>
<reference evidence="2" key="1">
    <citation type="submission" date="2020-07" db="EMBL/GenBank/DDBJ databases">
        <authorList>
            <person name="Partida-Martinez L."/>
            <person name="Huntemann M."/>
            <person name="Clum A."/>
            <person name="Wang J."/>
            <person name="Palaniappan K."/>
            <person name="Ritter S."/>
            <person name="Chen I.-M."/>
            <person name="Stamatis D."/>
            <person name="Reddy T."/>
            <person name="O'Malley R."/>
            <person name="Daum C."/>
            <person name="Shapiro N."/>
            <person name="Ivanova N."/>
            <person name="Kyrpides N."/>
            <person name="Woyke T."/>
        </authorList>
    </citation>
    <scope>NUCLEOTIDE SEQUENCE [LARGE SCALE GENOMIC DNA]</scope>
    <source>
        <strain evidence="2">AT2.8</strain>
    </source>
</reference>
<protein>
    <submittedName>
        <fullName evidence="1">Uncharacterized protein</fullName>
    </submittedName>
</protein>
<evidence type="ECO:0000313" key="1">
    <source>
        <dbReference type="EMBL" id="NYE07857.1"/>
    </source>
</evidence>
<proteinExistence type="predicted"/>
<evidence type="ECO:0000313" key="2">
    <source>
        <dbReference type="Proteomes" id="UP000548423"/>
    </source>
</evidence>
<name>A0A852TJZ1_9BACI</name>
<dbReference type="EMBL" id="JACCBX010000011">
    <property type="protein sequence ID" value="NYE07857.1"/>
    <property type="molecule type" value="Genomic_DNA"/>
</dbReference>
<dbReference type="Proteomes" id="UP000548423">
    <property type="component" value="Unassembled WGS sequence"/>
</dbReference>
<gene>
    <name evidence="1" type="ORF">F4694_004698</name>
</gene>
<organism evidence="1 2">
    <name type="scientific">Neobacillus niacini</name>
    <dbReference type="NCBI Taxonomy" id="86668"/>
    <lineage>
        <taxon>Bacteria</taxon>
        <taxon>Bacillati</taxon>
        <taxon>Bacillota</taxon>
        <taxon>Bacilli</taxon>
        <taxon>Bacillales</taxon>
        <taxon>Bacillaceae</taxon>
        <taxon>Neobacillus</taxon>
    </lineage>
</organism>
<accession>A0A852TJZ1</accession>
<comment type="caution">
    <text evidence="1">The sequence shown here is derived from an EMBL/GenBank/DDBJ whole genome shotgun (WGS) entry which is preliminary data.</text>
</comment>
<dbReference type="AlphaFoldDB" id="A0A852TJZ1"/>